<dbReference type="Proteomes" id="UP000283928">
    <property type="component" value="Unassembled WGS sequence"/>
</dbReference>
<evidence type="ECO:0000256" key="1">
    <source>
        <dbReference type="ARBA" id="ARBA00022801"/>
    </source>
</evidence>
<dbReference type="Proteomes" id="UP000285839">
    <property type="component" value="Unassembled WGS sequence"/>
</dbReference>
<gene>
    <name evidence="4" type="ORF">DW723_08190</name>
    <name evidence="3" type="ORF">DWY46_09475</name>
</gene>
<evidence type="ECO:0000313" key="4">
    <source>
        <dbReference type="EMBL" id="RHE75656.1"/>
    </source>
</evidence>
<evidence type="ECO:0000313" key="5">
    <source>
        <dbReference type="Proteomes" id="UP000283928"/>
    </source>
</evidence>
<dbReference type="EMBL" id="QRUH01000006">
    <property type="protein sequence ID" value="RGR49191.1"/>
    <property type="molecule type" value="Genomic_DNA"/>
</dbReference>
<dbReference type="InterPro" id="IPR050300">
    <property type="entry name" value="GDXG_lipolytic_enzyme"/>
</dbReference>
<feature type="domain" description="BD-FAE-like" evidence="2">
    <location>
        <begin position="94"/>
        <end position="283"/>
    </location>
</feature>
<keyword evidence="1 3" id="KW-0378">Hydrolase</keyword>
<dbReference type="InterPro" id="IPR029058">
    <property type="entry name" value="AB_hydrolase_fold"/>
</dbReference>
<evidence type="ECO:0000313" key="6">
    <source>
        <dbReference type="Proteomes" id="UP000285839"/>
    </source>
</evidence>
<reference evidence="5 6" key="1">
    <citation type="submission" date="2018-08" db="EMBL/GenBank/DDBJ databases">
        <title>A genome reference for cultivated species of the human gut microbiota.</title>
        <authorList>
            <person name="Zou Y."/>
            <person name="Xue W."/>
            <person name="Luo G."/>
        </authorList>
    </citation>
    <scope>NUCLEOTIDE SEQUENCE [LARGE SCALE GENOMIC DNA]</scope>
    <source>
        <strain evidence="3 6">AF25-21</strain>
        <strain evidence="4 5">AM27-32LB</strain>
    </source>
</reference>
<name>A0A412ER25_9FIRM</name>
<evidence type="ECO:0000313" key="3">
    <source>
        <dbReference type="EMBL" id="RGR49191.1"/>
    </source>
</evidence>
<sequence length="324" mass="36991">METITEKMKLNEIESLKEYRGLLLYNSEVNGKPSESYSLEELQKGIPAWNPESALNGLKCLQELSADHQVMYSVYDEEECQDDEQKKMVKIWHFPPEEDKKAPFLFVIAGGAYCSVCSAVEAFPTAVHFNKMGYHVFVLNYRIGRDKVMPKPLDDLAAAYKFVVSRKEEFGLATEEYGVCGFSAGSNLTNLWGTKERGYAHYNLPKPLVLFPIYTYISVSDENKESNREFWNIMCGKDAGPEEMEKYKVSKMLDQDYPPCYIVHCKDDSTVPYENSVYLYEQLKKYGVKVQLKLGEKGEHGFGDGRGTDVEGWPEAAIQFLEKL</sequence>
<dbReference type="AlphaFoldDB" id="A0A412ER25"/>
<organism evidence="3 6">
    <name type="scientific">Blautia obeum</name>
    <dbReference type="NCBI Taxonomy" id="40520"/>
    <lineage>
        <taxon>Bacteria</taxon>
        <taxon>Bacillati</taxon>
        <taxon>Bacillota</taxon>
        <taxon>Clostridia</taxon>
        <taxon>Lachnospirales</taxon>
        <taxon>Lachnospiraceae</taxon>
        <taxon>Blautia</taxon>
    </lineage>
</organism>
<dbReference type="SUPFAM" id="SSF53474">
    <property type="entry name" value="alpha/beta-Hydrolases"/>
    <property type="match status" value="1"/>
</dbReference>
<dbReference type="Gene3D" id="3.40.50.1820">
    <property type="entry name" value="alpha/beta hydrolase"/>
    <property type="match status" value="1"/>
</dbReference>
<dbReference type="Pfam" id="PF20434">
    <property type="entry name" value="BD-FAE"/>
    <property type="match status" value="1"/>
</dbReference>
<dbReference type="PANTHER" id="PTHR48081">
    <property type="entry name" value="AB HYDROLASE SUPERFAMILY PROTEIN C4A8.06C"/>
    <property type="match status" value="1"/>
</dbReference>
<proteinExistence type="predicted"/>
<accession>A0A412ER25</accession>
<dbReference type="GO" id="GO:0016787">
    <property type="term" value="F:hydrolase activity"/>
    <property type="evidence" value="ECO:0007669"/>
    <property type="project" value="UniProtKB-KW"/>
</dbReference>
<comment type="caution">
    <text evidence="3">The sequence shown here is derived from an EMBL/GenBank/DDBJ whole genome shotgun (WGS) entry which is preliminary data.</text>
</comment>
<evidence type="ECO:0000259" key="2">
    <source>
        <dbReference type="Pfam" id="PF20434"/>
    </source>
</evidence>
<dbReference type="EMBL" id="QSKO01000009">
    <property type="protein sequence ID" value="RHE75656.1"/>
    <property type="molecule type" value="Genomic_DNA"/>
</dbReference>
<dbReference type="RefSeq" id="WP_118031402.1">
    <property type="nucleotide sequence ID" value="NZ_JAQEBC010000005.1"/>
</dbReference>
<dbReference type="PANTHER" id="PTHR48081:SF6">
    <property type="entry name" value="PEPTIDASE S9 PROLYL OLIGOPEPTIDASE CATALYTIC DOMAIN-CONTAINING PROTEIN"/>
    <property type="match status" value="1"/>
</dbReference>
<protein>
    <submittedName>
        <fullName evidence="3">Alpha/beta hydrolase</fullName>
    </submittedName>
</protein>
<dbReference type="InterPro" id="IPR049492">
    <property type="entry name" value="BD-FAE-like_dom"/>
</dbReference>